<feature type="repeat" description="RCC1" evidence="5">
    <location>
        <begin position="558"/>
        <end position="624"/>
    </location>
</feature>
<dbReference type="PROSITE" id="PS50237">
    <property type="entry name" value="HECT"/>
    <property type="match status" value="1"/>
</dbReference>
<dbReference type="GO" id="GO:0016567">
    <property type="term" value="P:protein ubiquitination"/>
    <property type="evidence" value="ECO:0007669"/>
    <property type="project" value="TreeGrafter"/>
</dbReference>
<name>A0A7J7FIK6_DICBM</name>
<comment type="caution">
    <text evidence="4">Lacks conserved residue(s) required for the propagation of feature annotation.</text>
</comment>
<dbReference type="Pfam" id="PF00632">
    <property type="entry name" value="HECT"/>
    <property type="match status" value="1"/>
</dbReference>
<dbReference type="GO" id="GO:0061630">
    <property type="term" value="F:ubiquitin protein ligase activity"/>
    <property type="evidence" value="ECO:0007669"/>
    <property type="project" value="TreeGrafter"/>
</dbReference>
<sequence length="1244" mass="140629">MLCWGNASFGQLGLGGIDEEIVLEPRKSDFFINKKVRDVGCGLRHTVFVLDDGTVYTCGCNDLGQLGHEKSRKKPVMLNTIGLIIAELKDNSMMIMVARIAFNSIAYSRLFYRRYKDYEHSLLFPVSQNGNFSYWVIPMKAFCAHSMKTVIAVDASSEQSNRGFFKGIGTKDFLFVFEGSRWIKERLERQKEWTGFDNQMEVNDTGEGRCQGDKEVGENHKMRQLHIQLFKQLKNEQVVALDAQNIVAVSCGEAHTLALNDKGQVYAWGLDSDGQLGLLGSEECIRVPSHFNFDFFRKMEWKGTYMLDFLNHTKSFFRCKAFSRYLEMSASFFNEKEHGKLICCLLKIMSIDTLVRTCSGLSYGRIRSGGSIRNIKSLSDIQIVQVACGCYHSLALSKASEVFCWGQNKYGQLGLGIDYKKQASPQLIKSLLGIPFMQVAAGGAHSFVLTLSGAIFGWGRNKFGQLGLNDENDRYVPTLLKSLRTQKIVYICCGEDHTAALTKEGGVFTFGAGGYGQLGHNSTSHEINPRKVFELMGSIVTQIACGRQHTSAFVPSSGRIYSFGLGGNGQLGTGSTSNRKSPFTVKGNWFPYSGQCLPDIDSEEYFCVKRIFSGGDQSFSHYSNPQNCRPPDDFRCPDPSKQIWTLNDAIIQKWLSYPSGRFPVEITNEIDGIFSSSGCLNGSFLAVSNDDHYRTGTRFSGVDMNAARLLFHKLIQPDHPQISQQVAASLEKNLIPKLTSSLPDVEALRFYLTLPECPLMSDSNNFTTIAIPFGTALVNLEKAPLKVLESWWSALEPPLFLKIVELFKEVVVHLLTRCKSGISPPERRIFNSFLHTALKVLEILHRVVHIILKRMHPSCDYEHLNLCSFAIGFFSIFRPLLPSSKVNEKTGQIIQYDKFYIHEVQELIDIRNDYINWIQQQAYGMIQIYKVHVERLADIPVTICTYPFVFDAQAKTTLLQTDAVLQMQMAIDQAHRQNVSSLFLPVIESVNPCLILVVRRENIVGDAMEVLRKTKNIDYKKPLKVIFVGEDAVDAGGVRKEFFLLIMRELLDPKYGMFRYYEDSRLIWFSDKTFEDSDLFHLIGVICGLAIYNFTIVDLHFPLALYKKLLKKKPSLDDLKELVPDVGRSMQQLLDYPEDDVEETFCLNFTITVENFGATEVKELVLNGADTAVNKQNRQEFVDAYVDYIFNKSVASLFDAFHAGFHKVCGGKVLQLFQPNELQAMVIGNTNYDWKELEKEKKIL</sequence>
<dbReference type="PROSITE" id="PS00626">
    <property type="entry name" value="RCC1_2"/>
    <property type="match status" value="3"/>
</dbReference>
<comment type="caution">
    <text evidence="7">The sequence shown here is derived from an EMBL/GenBank/DDBJ whole genome shotgun (WGS) entry which is preliminary data.</text>
</comment>
<dbReference type="EMBL" id="JACDTQ010000544">
    <property type="protein sequence ID" value="KAF5927893.1"/>
    <property type="molecule type" value="Genomic_DNA"/>
</dbReference>
<dbReference type="PANTHER" id="PTHR45622">
    <property type="entry name" value="UBIQUITIN-PROTEIN LIGASE E3A-RELATED"/>
    <property type="match status" value="1"/>
</dbReference>
<accession>A0A7J7FIK6</accession>
<evidence type="ECO:0000313" key="8">
    <source>
        <dbReference type="Proteomes" id="UP000551758"/>
    </source>
</evidence>
<dbReference type="FunFam" id="3.30.2160.10:FF:000004">
    <property type="entry name" value="probable E3 ubiquitin-protein ligase HERC4 isoform X1"/>
    <property type="match status" value="1"/>
</dbReference>
<feature type="domain" description="HECT" evidence="6">
    <location>
        <begin position="1015"/>
        <end position="1244"/>
    </location>
</feature>
<dbReference type="SMART" id="SM00119">
    <property type="entry name" value="HECTc"/>
    <property type="match status" value="1"/>
</dbReference>
<dbReference type="Pfam" id="PF13540">
    <property type="entry name" value="RCC1_2"/>
    <property type="match status" value="2"/>
</dbReference>
<dbReference type="InterPro" id="IPR058923">
    <property type="entry name" value="RCC1-like_dom"/>
</dbReference>
<keyword evidence="3 4" id="KW-0833">Ubl conjugation pathway</keyword>
<feature type="repeat" description="RCC1" evidence="5">
    <location>
        <begin position="505"/>
        <end position="556"/>
    </location>
</feature>
<keyword evidence="2" id="KW-0677">Repeat</keyword>
<evidence type="ECO:0000256" key="1">
    <source>
        <dbReference type="ARBA" id="ARBA00022679"/>
    </source>
</evidence>
<feature type="repeat" description="RCC1" evidence="5">
    <location>
        <begin position="400"/>
        <end position="452"/>
    </location>
</feature>
<dbReference type="SUPFAM" id="SSF50985">
    <property type="entry name" value="RCC1/BLIP-II"/>
    <property type="match status" value="1"/>
</dbReference>
<dbReference type="GO" id="GO:0005737">
    <property type="term" value="C:cytoplasm"/>
    <property type="evidence" value="ECO:0007669"/>
    <property type="project" value="TreeGrafter"/>
</dbReference>
<dbReference type="Proteomes" id="UP000551758">
    <property type="component" value="Unassembled WGS sequence"/>
</dbReference>
<evidence type="ECO:0000256" key="3">
    <source>
        <dbReference type="ARBA" id="ARBA00022786"/>
    </source>
</evidence>
<dbReference type="Gene3D" id="2.130.10.30">
    <property type="entry name" value="Regulator of chromosome condensation 1/beta-lactamase-inhibitor protein II"/>
    <property type="match status" value="3"/>
</dbReference>
<evidence type="ECO:0000256" key="4">
    <source>
        <dbReference type="PROSITE-ProRule" id="PRU00104"/>
    </source>
</evidence>
<dbReference type="PANTHER" id="PTHR45622:SF5">
    <property type="entry name" value="E3 UBIQUITIN-PROTEIN LIGASE HERC4-RELATED"/>
    <property type="match status" value="1"/>
</dbReference>
<dbReference type="GO" id="GO:0006511">
    <property type="term" value="P:ubiquitin-dependent protein catabolic process"/>
    <property type="evidence" value="ECO:0007669"/>
    <property type="project" value="TreeGrafter"/>
</dbReference>
<proteinExistence type="predicted"/>
<dbReference type="PROSITE" id="PS50012">
    <property type="entry name" value="RCC1_3"/>
    <property type="match status" value="6"/>
</dbReference>
<gene>
    <name evidence="7" type="ORF">HPG69_009259</name>
</gene>
<keyword evidence="8" id="KW-1185">Reference proteome</keyword>
<dbReference type="InterPro" id="IPR051709">
    <property type="entry name" value="Ub-ligase/GTPase-reg"/>
</dbReference>
<evidence type="ECO:0000256" key="5">
    <source>
        <dbReference type="PROSITE-ProRule" id="PRU00235"/>
    </source>
</evidence>
<dbReference type="FunFam" id="2.130.10.30:FF:000012">
    <property type="entry name" value="probable E3 ubiquitin-protein ligase HERC3 isoform X1"/>
    <property type="match status" value="1"/>
</dbReference>
<dbReference type="Pfam" id="PF25390">
    <property type="entry name" value="WD40_RLD"/>
    <property type="match status" value="1"/>
</dbReference>
<dbReference type="SUPFAM" id="SSF56204">
    <property type="entry name" value="Hect, E3 ligase catalytic domain"/>
    <property type="match status" value="1"/>
</dbReference>
<dbReference type="Gene3D" id="3.30.2160.10">
    <property type="entry name" value="Hect, E3 ligase catalytic domain"/>
    <property type="match status" value="1"/>
</dbReference>
<dbReference type="InterPro" id="IPR009091">
    <property type="entry name" value="RCC1/BLIP-II"/>
</dbReference>
<dbReference type="InterPro" id="IPR000569">
    <property type="entry name" value="HECT_dom"/>
</dbReference>
<protein>
    <recommendedName>
        <fullName evidence="6">HECT domain-containing protein</fullName>
    </recommendedName>
</protein>
<dbReference type="InterPro" id="IPR000408">
    <property type="entry name" value="Reg_chr_condens"/>
</dbReference>
<dbReference type="FunFam" id="3.90.1750.10:FF:000010">
    <property type="entry name" value="probable E3 ubiquitin-protein ligase HERC4 isoform X1"/>
    <property type="match status" value="1"/>
</dbReference>
<evidence type="ECO:0000259" key="6">
    <source>
        <dbReference type="PROSITE" id="PS50237"/>
    </source>
</evidence>
<feature type="repeat" description="RCC1" evidence="5">
    <location>
        <begin position="453"/>
        <end position="504"/>
    </location>
</feature>
<dbReference type="PRINTS" id="PR00633">
    <property type="entry name" value="RCCNDNSATION"/>
</dbReference>
<evidence type="ECO:0000313" key="7">
    <source>
        <dbReference type="EMBL" id="KAF5927893.1"/>
    </source>
</evidence>
<dbReference type="Gene3D" id="3.90.1750.10">
    <property type="entry name" value="Hect, E3 ligase catalytic domains"/>
    <property type="match status" value="1"/>
</dbReference>
<feature type="repeat" description="RCC1" evidence="5">
    <location>
        <begin position="263"/>
        <end position="289"/>
    </location>
</feature>
<keyword evidence="1" id="KW-0808">Transferase</keyword>
<dbReference type="AlphaFoldDB" id="A0A7J7FIK6"/>
<evidence type="ECO:0000256" key="2">
    <source>
        <dbReference type="ARBA" id="ARBA00022737"/>
    </source>
</evidence>
<dbReference type="InterPro" id="IPR035983">
    <property type="entry name" value="Hect_E3_ubiquitin_ligase"/>
</dbReference>
<organism evidence="7 8">
    <name type="scientific">Diceros bicornis minor</name>
    <name type="common">South-central black rhinoceros</name>
    <dbReference type="NCBI Taxonomy" id="77932"/>
    <lineage>
        <taxon>Eukaryota</taxon>
        <taxon>Metazoa</taxon>
        <taxon>Chordata</taxon>
        <taxon>Craniata</taxon>
        <taxon>Vertebrata</taxon>
        <taxon>Euteleostomi</taxon>
        <taxon>Mammalia</taxon>
        <taxon>Eutheria</taxon>
        <taxon>Laurasiatheria</taxon>
        <taxon>Perissodactyla</taxon>
        <taxon>Rhinocerotidae</taxon>
        <taxon>Diceros</taxon>
    </lineage>
</organism>
<reference evidence="7 8" key="1">
    <citation type="journal article" date="2020" name="Mol. Biol. Evol.">
        <title>Interspecific Gene Flow and the Evolution of Specialization in Black and White Rhinoceros.</title>
        <authorList>
            <person name="Moodley Y."/>
            <person name="Westbury M.V."/>
            <person name="Russo I.M."/>
            <person name="Gopalakrishnan S."/>
            <person name="Rakotoarivelo A."/>
            <person name="Olsen R.A."/>
            <person name="Prost S."/>
            <person name="Tunstall T."/>
            <person name="Ryder O.A."/>
            <person name="Dalen L."/>
            <person name="Bruford M.W."/>
        </authorList>
    </citation>
    <scope>NUCLEOTIDE SEQUENCE [LARGE SCALE GENOMIC DNA]</scope>
    <source>
        <strain evidence="7">SBR-YM</strain>
        <tissue evidence="7">Skin</tissue>
    </source>
</reference>
<feature type="repeat" description="RCC1" evidence="5">
    <location>
        <begin position="1"/>
        <end position="52"/>
    </location>
</feature>